<organism evidence="1 2">
    <name type="scientific">Papilio xuthus</name>
    <name type="common">Asian swallowtail butterfly</name>
    <dbReference type="NCBI Taxonomy" id="66420"/>
    <lineage>
        <taxon>Eukaryota</taxon>
        <taxon>Metazoa</taxon>
        <taxon>Ecdysozoa</taxon>
        <taxon>Arthropoda</taxon>
        <taxon>Hexapoda</taxon>
        <taxon>Insecta</taxon>
        <taxon>Pterygota</taxon>
        <taxon>Neoptera</taxon>
        <taxon>Endopterygota</taxon>
        <taxon>Lepidoptera</taxon>
        <taxon>Glossata</taxon>
        <taxon>Ditrysia</taxon>
        <taxon>Papilionoidea</taxon>
        <taxon>Papilionidae</taxon>
        <taxon>Papilioninae</taxon>
        <taxon>Papilio</taxon>
    </lineage>
</organism>
<keyword evidence="2" id="KW-1185">Reference proteome</keyword>
<evidence type="ECO:0000313" key="1">
    <source>
        <dbReference type="EMBL" id="KPJ03326.1"/>
    </source>
</evidence>
<protein>
    <submittedName>
        <fullName evidence="1">Uncharacterized protein</fullName>
    </submittedName>
</protein>
<dbReference type="AlphaFoldDB" id="A0A194QIP7"/>
<evidence type="ECO:0000313" key="2">
    <source>
        <dbReference type="Proteomes" id="UP000053268"/>
    </source>
</evidence>
<accession>A0A194QIP7</accession>
<sequence>MEDGAGRQQWGGGAGARSGGAARAALTALSLATSAGRARTPRAEPNAIALCRPTDDSLASLYTPKFLIIKVQAAARKCASELVLIY</sequence>
<reference evidence="1 2" key="1">
    <citation type="journal article" date="2015" name="Nat. Commun.">
        <title>Outbred genome sequencing and CRISPR/Cas9 gene editing in butterflies.</title>
        <authorList>
            <person name="Li X."/>
            <person name="Fan D."/>
            <person name="Zhang W."/>
            <person name="Liu G."/>
            <person name="Zhang L."/>
            <person name="Zhao L."/>
            <person name="Fang X."/>
            <person name="Chen L."/>
            <person name="Dong Y."/>
            <person name="Chen Y."/>
            <person name="Ding Y."/>
            <person name="Zhao R."/>
            <person name="Feng M."/>
            <person name="Zhu Y."/>
            <person name="Feng Y."/>
            <person name="Jiang X."/>
            <person name="Zhu D."/>
            <person name="Xiang H."/>
            <person name="Feng X."/>
            <person name="Li S."/>
            <person name="Wang J."/>
            <person name="Zhang G."/>
            <person name="Kronforst M.R."/>
            <person name="Wang W."/>
        </authorList>
    </citation>
    <scope>NUCLEOTIDE SEQUENCE [LARGE SCALE GENOMIC DNA]</scope>
    <source>
        <strain evidence="1">Ya'a_city_454_Px</strain>
        <tissue evidence="1">Whole body</tissue>
    </source>
</reference>
<dbReference type="EMBL" id="KQ459185">
    <property type="protein sequence ID" value="KPJ03326.1"/>
    <property type="molecule type" value="Genomic_DNA"/>
</dbReference>
<name>A0A194QIP7_PAPXU</name>
<dbReference type="Proteomes" id="UP000053268">
    <property type="component" value="Unassembled WGS sequence"/>
</dbReference>
<proteinExistence type="predicted"/>
<gene>
    <name evidence="1" type="ORF">RR46_06482</name>
</gene>